<proteinExistence type="predicted"/>
<keyword evidence="1" id="KW-0560">Oxidoreductase</keyword>
<evidence type="ECO:0000313" key="3">
    <source>
        <dbReference type="Proteomes" id="UP001218218"/>
    </source>
</evidence>
<dbReference type="PANTHER" id="PTHR43157:SF31">
    <property type="entry name" value="PHOSPHATIDYLINOSITOL-GLYCAN BIOSYNTHESIS CLASS F PROTEIN"/>
    <property type="match status" value="1"/>
</dbReference>
<dbReference type="SUPFAM" id="SSF51735">
    <property type="entry name" value="NAD(P)-binding Rossmann-fold domains"/>
    <property type="match status" value="1"/>
</dbReference>
<gene>
    <name evidence="2" type="ORF">DFH08DRAFT_975616</name>
</gene>
<dbReference type="InterPro" id="IPR036291">
    <property type="entry name" value="NAD(P)-bd_dom_sf"/>
</dbReference>
<organism evidence="2 3">
    <name type="scientific">Mycena albidolilacea</name>
    <dbReference type="NCBI Taxonomy" id="1033008"/>
    <lineage>
        <taxon>Eukaryota</taxon>
        <taxon>Fungi</taxon>
        <taxon>Dikarya</taxon>
        <taxon>Basidiomycota</taxon>
        <taxon>Agaricomycotina</taxon>
        <taxon>Agaricomycetes</taxon>
        <taxon>Agaricomycetidae</taxon>
        <taxon>Agaricales</taxon>
        <taxon>Marasmiineae</taxon>
        <taxon>Mycenaceae</taxon>
        <taxon>Mycena</taxon>
    </lineage>
</organism>
<dbReference type="Pfam" id="PF00106">
    <property type="entry name" value="adh_short"/>
    <property type="match status" value="1"/>
</dbReference>
<evidence type="ECO:0000256" key="1">
    <source>
        <dbReference type="ARBA" id="ARBA00023002"/>
    </source>
</evidence>
<dbReference type="PANTHER" id="PTHR43157">
    <property type="entry name" value="PHOSPHATIDYLINOSITOL-GLYCAN BIOSYNTHESIS CLASS F PROTEIN-RELATED"/>
    <property type="match status" value="1"/>
</dbReference>
<name>A0AAD7EAI5_9AGAR</name>
<dbReference type="GO" id="GO:0016491">
    <property type="term" value="F:oxidoreductase activity"/>
    <property type="evidence" value="ECO:0007669"/>
    <property type="project" value="UniProtKB-KW"/>
</dbReference>
<dbReference type="InterPro" id="IPR002347">
    <property type="entry name" value="SDR_fam"/>
</dbReference>
<evidence type="ECO:0008006" key="4">
    <source>
        <dbReference type="Google" id="ProtNLM"/>
    </source>
</evidence>
<dbReference type="Gene3D" id="3.40.50.720">
    <property type="entry name" value="NAD(P)-binding Rossmann-like Domain"/>
    <property type="match status" value="1"/>
</dbReference>
<protein>
    <recommendedName>
        <fullName evidence="4">NAD(P)-binding protein</fullName>
    </recommendedName>
</protein>
<dbReference type="Proteomes" id="UP001218218">
    <property type="component" value="Unassembled WGS sequence"/>
</dbReference>
<dbReference type="AlphaFoldDB" id="A0AAD7EAI5"/>
<accession>A0AAD7EAI5</accession>
<comment type="caution">
    <text evidence="2">The sequence shown here is derived from an EMBL/GenBank/DDBJ whole genome shotgun (WGS) entry which is preliminary data.</text>
</comment>
<dbReference type="PRINTS" id="PR00081">
    <property type="entry name" value="GDHRDH"/>
</dbReference>
<dbReference type="EMBL" id="JARIHO010000089">
    <property type="protein sequence ID" value="KAJ7307052.1"/>
    <property type="molecule type" value="Genomic_DNA"/>
</dbReference>
<keyword evidence="3" id="KW-1185">Reference proteome</keyword>
<evidence type="ECO:0000313" key="2">
    <source>
        <dbReference type="EMBL" id="KAJ7307052.1"/>
    </source>
</evidence>
<reference evidence="2" key="1">
    <citation type="submission" date="2023-03" db="EMBL/GenBank/DDBJ databases">
        <title>Massive genome expansion in bonnet fungi (Mycena s.s.) driven by repeated elements and novel gene families across ecological guilds.</title>
        <authorList>
            <consortium name="Lawrence Berkeley National Laboratory"/>
            <person name="Harder C.B."/>
            <person name="Miyauchi S."/>
            <person name="Viragh M."/>
            <person name="Kuo A."/>
            <person name="Thoen E."/>
            <person name="Andreopoulos B."/>
            <person name="Lu D."/>
            <person name="Skrede I."/>
            <person name="Drula E."/>
            <person name="Henrissat B."/>
            <person name="Morin E."/>
            <person name="Kohler A."/>
            <person name="Barry K."/>
            <person name="LaButti K."/>
            <person name="Morin E."/>
            <person name="Salamov A."/>
            <person name="Lipzen A."/>
            <person name="Mereny Z."/>
            <person name="Hegedus B."/>
            <person name="Baldrian P."/>
            <person name="Stursova M."/>
            <person name="Weitz H."/>
            <person name="Taylor A."/>
            <person name="Grigoriev I.V."/>
            <person name="Nagy L.G."/>
            <person name="Martin F."/>
            <person name="Kauserud H."/>
        </authorList>
    </citation>
    <scope>NUCLEOTIDE SEQUENCE</scope>
    <source>
        <strain evidence="2">CBHHK002</strain>
    </source>
</reference>
<sequence length="339" mass="37130">MGQLISFLCTFVRVQLFAKLPDTHADLTGRTYLITGSNTGLGLALAIHLARLNPAQIILAVRDLKKGENAKETIIAQTGYTGALEVWELDMASFASVRRFAERANATLKRLDGAVLNAGLNSPKWEATADGWERILQVNTLSTGLLGVLLLPLLQATTKLPHPLPDMALPPHLTITGSEGMFMAKFSEKRASKILEAMNDKDRCCKDMLDRYFTSKLLEVFFTREIAKLPDAQGVVVNIAAPGFCTSELTRDFELPAIALYIMGLLVWSAAKGALNLMYGVLRPTPPGAYIYACEVQNPPSWTQSKEGLSVQAQIWSEMVEVWREVSPEVATIVASPKP</sequence>